<name>A0A9Q3ZYJ5_PSESX</name>
<dbReference type="Gene3D" id="2.160.20.20">
    <property type="match status" value="1"/>
</dbReference>
<dbReference type="NCBIfam" id="TIGR01414">
    <property type="entry name" value="autotrans_barl"/>
    <property type="match status" value="1"/>
</dbReference>
<dbReference type="Pfam" id="PF03212">
    <property type="entry name" value="Pertactin"/>
    <property type="match status" value="1"/>
</dbReference>
<dbReference type="InterPro" id="IPR012332">
    <property type="entry name" value="Autotransporter_pectin_lyase_C"/>
</dbReference>
<dbReference type="InterPro" id="IPR006315">
    <property type="entry name" value="OM_autotransptr_brl_dom"/>
</dbReference>
<dbReference type="EMBL" id="WKEU01000027">
    <property type="protein sequence ID" value="MCF5062982.1"/>
    <property type="molecule type" value="Genomic_DNA"/>
</dbReference>
<evidence type="ECO:0000259" key="1">
    <source>
        <dbReference type="Pfam" id="PF03212"/>
    </source>
</evidence>
<dbReference type="SUPFAM" id="SSF51126">
    <property type="entry name" value="Pectin lyase-like"/>
    <property type="match status" value="1"/>
</dbReference>
<accession>A0A9Q3ZYJ5</accession>
<protein>
    <submittedName>
        <fullName evidence="2">Autotransporter outer membrane beta-barrel domain-containing protein</fullName>
    </submittedName>
</protein>
<dbReference type="PANTHER" id="PTHR12338:SF5">
    <property type="entry name" value="ANTIGEN 43-RELATED"/>
    <property type="match status" value="1"/>
</dbReference>
<dbReference type="InterPro" id="IPR011050">
    <property type="entry name" value="Pectin_lyase_fold/virulence"/>
</dbReference>
<dbReference type="PANTHER" id="PTHR12338">
    <property type="entry name" value="AUTOTRANSPORTER"/>
    <property type="match status" value="1"/>
</dbReference>
<proteinExistence type="predicted"/>
<sequence length="445" mass="45672">MDNAGLTLQAGTRALDISAGRQSTIVIDRSQVTARPGVLQAIVATGASSILITNNSTVSNANGVGVTVTRTTTGTDGSSVTVRDSSVVGSTRGINAAGYSTVNLDNARVEATAANGHGVVLLNAQAVARNNSTIVGGESGVNLRTEGGLTRTASLILDNSVVQGRTGPAILVNPPVNNATMADIQVLNGSNLLSGNGVLLQVDNNSTANMNVDNSTLVGDVVVSAGSTGTVQLNNNALLTGQLRNVAQLDANTGGKWMLVGDSEVGALRMAGGAVEFGAPSRFFQLNTNSLAGNGTFIMHTNFNTGETDLLNVNGNAEGNHQLLIAASGNELAVGEPIKVVHTQSGGARFGLVGNTVDVGAFAYGLKQEGTDWYLDPARKGPSTSAQAVLALFNAAPTVLLAETNILRTRMGELRFSEGKSQGLWMRSYGNKYDVAANSLSVVHI</sequence>
<evidence type="ECO:0000313" key="2">
    <source>
        <dbReference type="EMBL" id="MCF5062982.1"/>
    </source>
</evidence>
<comment type="caution">
    <text evidence="2">The sequence shown here is derived from an EMBL/GenBank/DDBJ whole genome shotgun (WGS) entry which is preliminary data.</text>
</comment>
<dbReference type="InterPro" id="IPR050909">
    <property type="entry name" value="Bact_Autotransporter_VF"/>
</dbReference>
<gene>
    <name evidence="2" type="ORF">GIW73_08525</name>
</gene>
<dbReference type="GO" id="GO:0019867">
    <property type="term" value="C:outer membrane"/>
    <property type="evidence" value="ECO:0007669"/>
    <property type="project" value="InterPro"/>
</dbReference>
<organism evidence="2 3">
    <name type="scientific">Pseudomonas syringae</name>
    <dbReference type="NCBI Taxonomy" id="317"/>
    <lineage>
        <taxon>Bacteria</taxon>
        <taxon>Pseudomonadati</taxon>
        <taxon>Pseudomonadota</taxon>
        <taxon>Gammaproteobacteria</taxon>
        <taxon>Pseudomonadales</taxon>
        <taxon>Pseudomonadaceae</taxon>
        <taxon>Pseudomonas</taxon>
    </lineage>
</organism>
<evidence type="ECO:0000313" key="3">
    <source>
        <dbReference type="Proteomes" id="UP000814207"/>
    </source>
</evidence>
<dbReference type="InterPro" id="IPR004899">
    <property type="entry name" value="Pertactin_central"/>
</dbReference>
<feature type="domain" description="Pertactin central region" evidence="1">
    <location>
        <begin position="265"/>
        <end position="376"/>
    </location>
</feature>
<reference evidence="2" key="1">
    <citation type="submission" date="2019-11" db="EMBL/GenBank/DDBJ databases">
        <title>Epiphytic Pseudomonas syringae from cherry orchards.</title>
        <authorList>
            <person name="Hulin M.T."/>
        </authorList>
    </citation>
    <scope>NUCLEOTIDE SEQUENCE</scope>
    <source>
        <strain evidence="2">PA-6-9A</strain>
    </source>
</reference>
<dbReference type="AlphaFoldDB" id="A0A9Q3ZYJ5"/>
<dbReference type="Proteomes" id="UP000814207">
    <property type="component" value="Unassembled WGS sequence"/>
</dbReference>
<dbReference type="CDD" id="cd01343">
    <property type="entry name" value="PL1_Passenger_AT"/>
    <property type="match status" value="1"/>
</dbReference>